<accession>A0A0H5E2I8</accession>
<dbReference type="SUPFAM" id="SSF52091">
    <property type="entry name" value="SpoIIaa-like"/>
    <property type="match status" value="1"/>
</dbReference>
<name>A0A0H5E2I8_9BACT</name>
<dbReference type="PANTHER" id="PTHR33495">
    <property type="entry name" value="ANTI-SIGMA FACTOR ANTAGONIST TM_1081-RELATED-RELATED"/>
    <property type="match status" value="1"/>
</dbReference>
<dbReference type="CDD" id="cd07043">
    <property type="entry name" value="STAS_anti-anti-sigma_factors"/>
    <property type="match status" value="1"/>
</dbReference>
<reference evidence="5" key="1">
    <citation type="submission" date="2015-06" db="EMBL/GenBank/DDBJ databases">
        <authorList>
            <person name="Bertelli C."/>
        </authorList>
    </citation>
    <scope>NUCLEOTIDE SEQUENCE [LARGE SCALE GENOMIC DNA]</scope>
    <source>
        <strain evidence="5">CRIB-30</strain>
    </source>
</reference>
<dbReference type="GO" id="GO:0043856">
    <property type="term" value="F:anti-sigma factor antagonist activity"/>
    <property type="evidence" value="ECO:0007669"/>
    <property type="project" value="InterPro"/>
</dbReference>
<comment type="similarity">
    <text evidence="1 2">Belongs to the anti-sigma-factor antagonist family.</text>
</comment>
<sequence>MELVYVKQNGVYIVLIGKESLDAKEAPEFKQKVLDLIAKEDCRKAVIDLSKLKFIDSSGLGSILGISRSLQHRGGSLKLACMSPTVKGMFELVSMHKIFEIYKSVDEAVKSFQEHVHKS</sequence>
<dbReference type="Pfam" id="PF01740">
    <property type="entry name" value="STAS"/>
    <property type="match status" value="1"/>
</dbReference>
<gene>
    <name evidence="4" type="ORF">ELAC_0041</name>
</gene>
<dbReference type="OrthoDB" id="20834at2"/>
<keyword evidence="5" id="KW-1185">Reference proteome</keyword>
<dbReference type="EMBL" id="CWGJ01000001">
    <property type="protein sequence ID" value="CRX37405.1"/>
    <property type="molecule type" value="Genomic_DNA"/>
</dbReference>
<dbReference type="AlphaFoldDB" id="A0A0H5E2I8"/>
<dbReference type="PANTHER" id="PTHR33495:SF2">
    <property type="entry name" value="ANTI-SIGMA FACTOR ANTAGONIST TM_1081-RELATED"/>
    <property type="match status" value="1"/>
</dbReference>
<dbReference type="PROSITE" id="PS50801">
    <property type="entry name" value="STAS"/>
    <property type="match status" value="1"/>
</dbReference>
<evidence type="ECO:0000256" key="1">
    <source>
        <dbReference type="ARBA" id="ARBA00009013"/>
    </source>
</evidence>
<dbReference type="Gene3D" id="3.30.750.24">
    <property type="entry name" value="STAS domain"/>
    <property type="match status" value="1"/>
</dbReference>
<dbReference type="RefSeq" id="WP_158227761.1">
    <property type="nucleotide sequence ID" value="NZ_CWGJ01000001.1"/>
</dbReference>
<dbReference type="NCBIfam" id="TIGR00377">
    <property type="entry name" value="ant_ant_sig"/>
    <property type="match status" value="1"/>
</dbReference>
<evidence type="ECO:0000313" key="4">
    <source>
        <dbReference type="EMBL" id="CRX37405.1"/>
    </source>
</evidence>
<dbReference type="Proteomes" id="UP000220251">
    <property type="component" value="Unassembled WGS sequence"/>
</dbReference>
<feature type="domain" description="STAS" evidence="3">
    <location>
        <begin position="21"/>
        <end position="112"/>
    </location>
</feature>
<proteinExistence type="inferred from homology"/>
<dbReference type="InterPro" id="IPR002645">
    <property type="entry name" value="STAS_dom"/>
</dbReference>
<evidence type="ECO:0000256" key="2">
    <source>
        <dbReference type="RuleBase" id="RU003749"/>
    </source>
</evidence>
<evidence type="ECO:0000259" key="3">
    <source>
        <dbReference type="PROSITE" id="PS50801"/>
    </source>
</evidence>
<dbReference type="InterPro" id="IPR003658">
    <property type="entry name" value="Anti-sigma_ant"/>
</dbReference>
<dbReference type="InterPro" id="IPR036513">
    <property type="entry name" value="STAS_dom_sf"/>
</dbReference>
<protein>
    <recommendedName>
        <fullName evidence="2">Anti-sigma factor antagonist</fullName>
    </recommendedName>
</protein>
<organism evidence="4 5">
    <name type="scientific">Estrella lausannensis</name>
    <dbReference type="NCBI Taxonomy" id="483423"/>
    <lineage>
        <taxon>Bacteria</taxon>
        <taxon>Pseudomonadati</taxon>
        <taxon>Chlamydiota</taxon>
        <taxon>Chlamydiia</taxon>
        <taxon>Parachlamydiales</taxon>
        <taxon>Candidatus Criblamydiaceae</taxon>
        <taxon>Estrella</taxon>
    </lineage>
</organism>
<evidence type="ECO:0000313" key="5">
    <source>
        <dbReference type="Proteomes" id="UP000220251"/>
    </source>
</evidence>